<proteinExistence type="predicted"/>
<protein>
    <submittedName>
        <fullName evidence="2">Uncharacterized protein</fullName>
    </submittedName>
</protein>
<evidence type="ECO:0000256" key="1">
    <source>
        <dbReference type="SAM" id="MobiDB-lite"/>
    </source>
</evidence>
<feature type="region of interest" description="Disordered" evidence="1">
    <location>
        <begin position="166"/>
        <end position="189"/>
    </location>
</feature>
<sequence length="189" mass="20511">MTVVVCSVRMNWAKFLFSILKKMVTPGSKQAKGFAIQISLLLATIPTLELGESSEFPASKILSKKTVNHFVSINDRDGAEEVTGALKQRVASKKRPAADIGAAVPKKKRTIKKKSVSSISTLELVAIAKEAIPIQQVAEPSAVEETRCPSADDVDLIIQQVLDETRDADAPADKAQSAVTEEKHWFDLP</sequence>
<dbReference type="EMBL" id="KV184282">
    <property type="protein sequence ID" value="KZT75847.1"/>
    <property type="molecule type" value="Genomic_DNA"/>
</dbReference>
<gene>
    <name evidence="2" type="ORF">F511_47128</name>
</gene>
<evidence type="ECO:0000313" key="3">
    <source>
        <dbReference type="Proteomes" id="UP000250235"/>
    </source>
</evidence>
<dbReference type="Proteomes" id="UP000250235">
    <property type="component" value="Unassembled WGS sequence"/>
</dbReference>
<organism evidence="2 3">
    <name type="scientific">Dorcoceras hygrometricum</name>
    <dbReference type="NCBI Taxonomy" id="472368"/>
    <lineage>
        <taxon>Eukaryota</taxon>
        <taxon>Viridiplantae</taxon>
        <taxon>Streptophyta</taxon>
        <taxon>Embryophyta</taxon>
        <taxon>Tracheophyta</taxon>
        <taxon>Spermatophyta</taxon>
        <taxon>Magnoliopsida</taxon>
        <taxon>eudicotyledons</taxon>
        <taxon>Gunneridae</taxon>
        <taxon>Pentapetalae</taxon>
        <taxon>asterids</taxon>
        <taxon>lamiids</taxon>
        <taxon>Lamiales</taxon>
        <taxon>Gesneriaceae</taxon>
        <taxon>Didymocarpoideae</taxon>
        <taxon>Trichosporeae</taxon>
        <taxon>Loxocarpinae</taxon>
        <taxon>Dorcoceras</taxon>
    </lineage>
</organism>
<dbReference type="AlphaFoldDB" id="A0A2Z6ZRR4"/>
<name>A0A2Z6ZRR4_9LAMI</name>
<keyword evidence="3" id="KW-1185">Reference proteome</keyword>
<accession>A0A2Z6ZRR4</accession>
<reference evidence="2 3" key="1">
    <citation type="journal article" date="2015" name="Proc. Natl. Acad. Sci. U.S.A.">
        <title>The resurrection genome of Boea hygrometrica: A blueprint for survival of dehydration.</title>
        <authorList>
            <person name="Xiao L."/>
            <person name="Yang G."/>
            <person name="Zhang L."/>
            <person name="Yang X."/>
            <person name="Zhao S."/>
            <person name="Ji Z."/>
            <person name="Zhou Q."/>
            <person name="Hu M."/>
            <person name="Wang Y."/>
            <person name="Chen M."/>
            <person name="Xu Y."/>
            <person name="Jin H."/>
            <person name="Xiao X."/>
            <person name="Hu G."/>
            <person name="Bao F."/>
            <person name="Hu Y."/>
            <person name="Wan P."/>
            <person name="Li L."/>
            <person name="Deng X."/>
            <person name="Kuang T."/>
            <person name="Xiang C."/>
            <person name="Zhu J.K."/>
            <person name="Oliver M.J."/>
            <person name="He Y."/>
        </authorList>
    </citation>
    <scope>NUCLEOTIDE SEQUENCE [LARGE SCALE GENOMIC DNA]</scope>
    <source>
        <strain evidence="3">cv. XS01</strain>
    </source>
</reference>
<evidence type="ECO:0000313" key="2">
    <source>
        <dbReference type="EMBL" id="KZT75847.1"/>
    </source>
</evidence>
<feature type="compositionally biased region" description="Basic and acidic residues" evidence="1">
    <location>
        <begin position="180"/>
        <end position="189"/>
    </location>
</feature>